<evidence type="ECO:0000313" key="2">
    <source>
        <dbReference type="Proteomes" id="UP000001312"/>
    </source>
</evidence>
<name>A7F0C0_SCLS1</name>
<protein>
    <submittedName>
        <fullName evidence="1">Uncharacterized protein</fullName>
    </submittedName>
</protein>
<dbReference type="HOGENOM" id="CLU_2795509_0_0_1"/>
<proteinExistence type="predicted"/>
<organism evidence="1 2">
    <name type="scientific">Sclerotinia sclerotiorum (strain ATCC 18683 / 1980 / Ss-1)</name>
    <name type="common">White mold</name>
    <name type="synonym">Whetzelinia sclerotiorum</name>
    <dbReference type="NCBI Taxonomy" id="665079"/>
    <lineage>
        <taxon>Eukaryota</taxon>
        <taxon>Fungi</taxon>
        <taxon>Dikarya</taxon>
        <taxon>Ascomycota</taxon>
        <taxon>Pezizomycotina</taxon>
        <taxon>Leotiomycetes</taxon>
        <taxon>Helotiales</taxon>
        <taxon>Sclerotiniaceae</taxon>
        <taxon>Sclerotinia</taxon>
    </lineage>
</organism>
<dbReference type="Pfam" id="PF04437">
    <property type="entry name" value="RINT1_TIP1"/>
    <property type="match status" value="1"/>
</dbReference>
<accession>A7F0C0</accession>
<dbReference type="InterPro" id="IPR007528">
    <property type="entry name" value="RINT1_Tip20"/>
</dbReference>
<dbReference type="GO" id="GO:0006888">
    <property type="term" value="P:endoplasmic reticulum to Golgi vesicle-mediated transport"/>
    <property type="evidence" value="ECO:0007669"/>
    <property type="project" value="InterPro"/>
</dbReference>
<dbReference type="GO" id="GO:0070939">
    <property type="term" value="C:Dsl1/NZR complex"/>
    <property type="evidence" value="ECO:0007669"/>
    <property type="project" value="InterPro"/>
</dbReference>
<dbReference type="KEGG" id="ssl:SS1G_11037"/>
<sequence>MPRLTEGAALLNLPIEVSDMETLSLSEAAEKIYAGREECEEVLAKLHMKMLDNPTARQIILRRVEANE</sequence>
<dbReference type="InParanoid" id="A7F0C0"/>
<gene>
    <name evidence="1" type="ORF">SS1G_11037</name>
</gene>
<dbReference type="Proteomes" id="UP000001312">
    <property type="component" value="Unassembled WGS sequence"/>
</dbReference>
<dbReference type="RefSeq" id="XP_001587797.1">
    <property type="nucleotide sequence ID" value="XM_001587747.1"/>
</dbReference>
<dbReference type="GO" id="GO:0006890">
    <property type="term" value="P:retrograde vesicle-mediated transport, Golgi to endoplasmic reticulum"/>
    <property type="evidence" value="ECO:0007669"/>
    <property type="project" value="InterPro"/>
</dbReference>
<dbReference type="GeneID" id="5483851"/>
<dbReference type="STRING" id="665079.A7F0C0"/>
<dbReference type="EMBL" id="CH476637">
    <property type="protein sequence ID" value="EDN95162.1"/>
    <property type="molecule type" value="Genomic_DNA"/>
</dbReference>
<keyword evidence="2" id="KW-1185">Reference proteome</keyword>
<evidence type="ECO:0000313" key="1">
    <source>
        <dbReference type="EMBL" id="EDN95162.1"/>
    </source>
</evidence>
<reference evidence="2" key="1">
    <citation type="journal article" date="2011" name="PLoS Genet.">
        <title>Genomic analysis of the necrotrophic fungal pathogens Sclerotinia sclerotiorum and Botrytis cinerea.</title>
        <authorList>
            <person name="Amselem J."/>
            <person name="Cuomo C.A."/>
            <person name="van Kan J.A."/>
            <person name="Viaud M."/>
            <person name="Benito E.P."/>
            <person name="Couloux A."/>
            <person name="Coutinho P.M."/>
            <person name="de Vries R.P."/>
            <person name="Dyer P.S."/>
            <person name="Fillinger S."/>
            <person name="Fournier E."/>
            <person name="Gout L."/>
            <person name="Hahn M."/>
            <person name="Kohn L."/>
            <person name="Lapalu N."/>
            <person name="Plummer K.M."/>
            <person name="Pradier J.M."/>
            <person name="Quevillon E."/>
            <person name="Sharon A."/>
            <person name="Simon A."/>
            <person name="ten Have A."/>
            <person name="Tudzynski B."/>
            <person name="Tudzynski P."/>
            <person name="Wincker P."/>
            <person name="Andrew M."/>
            <person name="Anthouard V."/>
            <person name="Beever R.E."/>
            <person name="Beffa R."/>
            <person name="Benoit I."/>
            <person name="Bouzid O."/>
            <person name="Brault B."/>
            <person name="Chen Z."/>
            <person name="Choquer M."/>
            <person name="Collemare J."/>
            <person name="Cotton P."/>
            <person name="Danchin E.G."/>
            <person name="Da Silva C."/>
            <person name="Gautier A."/>
            <person name="Giraud C."/>
            <person name="Giraud T."/>
            <person name="Gonzalez C."/>
            <person name="Grossetete S."/>
            <person name="Guldener U."/>
            <person name="Henrissat B."/>
            <person name="Howlett B.J."/>
            <person name="Kodira C."/>
            <person name="Kretschmer M."/>
            <person name="Lappartient A."/>
            <person name="Leroch M."/>
            <person name="Levis C."/>
            <person name="Mauceli E."/>
            <person name="Neuveglise C."/>
            <person name="Oeser B."/>
            <person name="Pearson M."/>
            <person name="Poulain J."/>
            <person name="Poussereau N."/>
            <person name="Quesneville H."/>
            <person name="Rascle C."/>
            <person name="Schumacher J."/>
            <person name="Segurens B."/>
            <person name="Sexton A."/>
            <person name="Silva E."/>
            <person name="Sirven C."/>
            <person name="Soanes D.M."/>
            <person name="Talbot N.J."/>
            <person name="Templeton M."/>
            <person name="Yandava C."/>
            <person name="Yarden O."/>
            <person name="Zeng Q."/>
            <person name="Rollins J.A."/>
            <person name="Lebrun M.H."/>
            <person name="Dickman M."/>
        </authorList>
    </citation>
    <scope>NUCLEOTIDE SEQUENCE [LARGE SCALE GENOMIC DNA]</scope>
    <source>
        <strain evidence="2">ATCC 18683 / 1980 / Ss-1</strain>
    </source>
</reference>
<dbReference type="AlphaFoldDB" id="A7F0C0"/>